<protein>
    <submittedName>
        <fullName evidence="1">Uncharacterized protein</fullName>
    </submittedName>
</protein>
<comment type="caution">
    <text evidence="1">The sequence shown here is derived from an EMBL/GenBank/DDBJ whole genome shotgun (WGS) entry which is preliminary data.</text>
</comment>
<sequence>MIAKIDSQLDGNDCPKCNMEFRDNPADPCEVQYSNDGETWQTMFRKDTCPVNAAPTEQDITNIYNDIDSINTNNTTWNGDITNIAPKWAYVDENSDNALCWAIDFYVDWICDVAIKQIQSDNQNRRDENEWVDDVAAILAGGVIASIAALATTPITLPVIAIGIITWSTTRIVDEVWDWLASYSYDRFTNMDARQAVKCWMWYAVRGETPQFEDWSHSLDDFIGDNDDETAIAGAVAEHNSDEDIYINYMLLMEELNDIADSLPECDCPSELTIDQLAGPTQTELYGTRFTATSDKAFSNPGDDQATCPGWYDSANDRYLQVVSDIGGVGENIRVSLPPNMLVQKVQVHWWGYRTTSTQGGDKNCGLWLGDPTDGGTYIGGNSWGTGENQWQDIVTEIYDVDGIVPTPETHLYIHNSMDRGAGLCRITWIHIELKVYDP</sequence>
<evidence type="ECO:0000313" key="1">
    <source>
        <dbReference type="EMBL" id="GAG56316.1"/>
    </source>
</evidence>
<proteinExistence type="predicted"/>
<name>X1A7Z5_9ZZZZ</name>
<reference evidence="1" key="1">
    <citation type="journal article" date="2014" name="Front. Microbiol.">
        <title>High frequency of phylogenetically diverse reductive dehalogenase-homologous genes in deep subseafloor sedimentary metagenomes.</title>
        <authorList>
            <person name="Kawai M."/>
            <person name="Futagami T."/>
            <person name="Toyoda A."/>
            <person name="Takaki Y."/>
            <person name="Nishi S."/>
            <person name="Hori S."/>
            <person name="Arai W."/>
            <person name="Tsubouchi T."/>
            <person name="Morono Y."/>
            <person name="Uchiyama I."/>
            <person name="Ito T."/>
            <person name="Fujiyama A."/>
            <person name="Inagaki F."/>
            <person name="Takami H."/>
        </authorList>
    </citation>
    <scope>NUCLEOTIDE SEQUENCE</scope>
    <source>
        <strain evidence="1">Expedition CK06-06</strain>
    </source>
</reference>
<organism evidence="1">
    <name type="scientific">marine sediment metagenome</name>
    <dbReference type="NCBI Taxonomy" id="412755"/>
    <lineage>
        <taxon>unclassified sequences</taxon>
        <taxon>metagenomes</taxon>
        <taxon>ecological metagenomes</taxon>
    </lineage>
</organism>
<accession>X1A7Z5</accession>
<gene>
    <name evidence="1" type="ORF">S01H4_13649</name>
</gene>
<dbReference type="EMBL" id="BART01006007">
    <property type="protein sequence ID" value="GAG56316.1"/>
    <property type="molecule type" value="Genomic_DNA"/>
</dbReference>
<dbReference type="AlphaFoldDB" id="X1A7Z5"/>